<name>A0A0E9R826_ANGAN</name>
<dbReference type="EMBL" id="GBXM01076032">
    <property type="protein sequence ID" value="JAH32545.1"/>
    <property type="molecule type" value="Transcribed_RNA"/>
</dbReference>
<protein>
    <submittedName>
        <fullName evidence="1">Uncharacterized protein</fullName>
    </submittedName>
</protein>
<sequence length="36" mass="4071">MLSPNPQLNHVKKCLTTDASTTFPAQLLSFRTCFKM</sequence>
<dbReference type="EMBL" id="GBXM01083291">
    <property type="protein sequence ID" value="JAH25286.1"/>
    <property type="molecule type" value="Transcribed_RNA"/>
</dbReference>
<proteinExistence type="predicted"/>
<dbReference type="AlphaFoldDB" id="A0A0E9R826"/>
<reference evidence="1" key="2">
    <citation type="journal article" date="2015" name="Fish Shellfish Immunol.">
        <title>Early steps in the European eel (Anguilla anguilla)-Vibrio vulnificus interaction in the gills: Role of the RtxA13 toxin.</title>
        <authorList>
            <person name="Callol A."/>
            <person name="Pajuelo D."/>
            <person name="Ebbesson L."/>
            <person name="Teles M."/>
            <person name="MacKenzie S."/>
            <person name="Amaro C."/>
        </authorList>
    </citation>
    <scope>NUCLEOTIDE SEQUENCE</scope>
</reference>
<accession>A0A0E9R826</accession>
<dbReference type="EMBL" id="GBXM01091562">
    <property type="protein sequence ID" value="JAH17015.1"/>
    <property type="molecule type" value="Transcribed_RNA"/>
</dbReference>
<reference evidence="1" key="1">
    <citation type="submission" date="2014-11" db="EMBL/GenBank/DDBJ databases">
        <authorList>
            <person name="Amaro Gonzalez C."/>
        </authorList>
    </citation>
    <scope>NUCLEOTIDE SEQUENCE</scope>
</reference>
<evidence type="ECO:0000313" key="1">
    <source>
        <dbReference type="EMBL" id="JAH25286.1"/>
    </source>
</evidence>
<organism evidence="1">
    <name type="scientific">Anguilla anguilla</name>
    <name type="common">European freshwater eel</name>
    <name type="synonym">Muraena anguilla</name>
    <dbReference type="NCBI Taxonomy" id="7936"/>
    <lineage>
        <taxon>Eukaryota</taxon>
        <taxon>Metazoa</taxon>
        <taxon>Chordata</taxon>
        <taxon>Craniata</taxon>
        <taxon>Vertebrata</taxon>
        <taxon>Euteleostomi</taxon>
        <taxon>Actinopterygii</taxon>
        <taxon>Neopterygii</taxon>
        <taxon>Teleostei</taxon>
        <taxon>Anguilliformes</taxon>
        <taxon>Anguillidae</taxon>
        <taxon>Anguilla</taxon>
    </lineage>
</organism>